<evidence type="ECO:0000256" key="1">
    <source>
        <dbReference type="SAM" id="Phobius"/>
    </source>
</evidence>
<accession>A0ABP1QRW3</accession>
<protein>
    <submittedName>
        <fullName evidence="2">Uncharacterized protein</fullName>
    </submittedName>
</protein>
<keyword evidence="1" id="KW-1133">Transmembrane helix</keyword>
<reference evidence="2 3" key="1">
    <citation type="submission" date="2024-08" db="EMBL/GenBank/DDBJ databases">
        <authorList>
            <person name="Cucini C."/>
            <person name="Frati F."/>
        </authorList>
    </citation>
    <scope>NUCLEOTIDE SEQUENCE [LARGE SCALE GENOMIC DNA]</scope>
</reference>
<comment type="caution">
    <text evidence="2">The sequence shown here is derived from an EMBL/GenBank/DDBJ whole genome shotgun (WGS) entry which is preliminary data.</text>
</comment>
<keyword evidence="1" id="KW-0472">Membrane</keyword>
<evidence type="ECO:0000313" key="3">
    <source>
        <dbReference type="Proteomes" id="UP001642540"/>
    </source>
</evidence>
<proteinExistence type="predicted"/>
<dbReference type="EMBL" id="CAXLJM020000046">
    <property type="protein sequence ID" value="CAL8110962.1"/>
    <property type="molecule type" value="Genomic_DNA"/>
</dbReference>
<sequence>MAMSPDTFLLVTICSGVFIIIVGMIIAINSPLKVLKCSFYSQQCGRLCRRMCCKKKEKNWKTNIINYSDNKKLSLIEGRPQGHGFYSAGPWSSTDTTSTCLGADTLHSSSLAVQSGLMSGAYFAMMNGSSGSNGITSANDNSSAARAPYGDGGGGNFFSTNYGIHGDNSGALNFGHSVCLNCHGAGFINPGALNMYQIDTGSSNSKNVAADYNFRQVDNSSQNSHLDGVSSGCLSASSDSMMAADDVDADADADIIICL</sequence>
<feature type="transmembrane region" description="Helical" evidence="1">
    <location>
        <begin position="7"/>
        <end position="28"/>
    </location>
</feature>
<name>A0ABP1QRW3_9HEXA</name>
<gene>
    <name evidence="2" type="ORF">ODALV1_LOCUS14597</name>
</gene>
<keyword evidence="1" id="KW-0812">Transmembrane</keyword>
<organism evidence="2 3">
    <name type="scientific">Orchesella dallaii</name>
    <dbReference type="NCBI Taxonomy" id="48710"/>
    <lineage>
        <taxon>Eukaryota</taxon>
        <taxon>Metazoa</taxon>
        <taxon>Ecdysozoa</taxon>
        <taxon>Arthropoda</taxon>
        <taxon>Hexapoda</taxon>
        <taxon>Collembola</taxon>
        <taxon>Entomobryomorpha</taxon>
        <taxon>Entomobryoidea</taxon>
        <taxon>Orchesellidae</taxon>
        <taxon>Orchesellinae</taxon>
        <taxon>Orchesella</taxon>
    </lineage>
</organism>
<dbReference type="Proteomes" id="UP001642540">
    <property type="component" value="Unassembled WGS sequence"/>
</dbReference>
<evidence type="ECO:0000313" key="2">
    <source>
        <dbReference type="EMBL" id="CAL8110962.1"/>
    </source>
</evidence>
<keyword evidence="3" id="KW-1185">Reference proteome</keyword>